<evidence type="ECO:0000256" key="1">
    <source>
        <dbReference type="ARBA" id="ARBA00006484"/>
    </source>
</evidence>
<evidence type="ECO:0000313" key="4">
    <source>
        <dbReference type="EMBL" id="PSN65952.1"/>
    </source>
</evidence>
<reference evidence="4 5" key="1">
    <citation type="journal article" date="2018" name="Front. Microbiol.">
        <title>Genome-Wide Analysis of Corynespora cassiicola Leaf Fall Disease Putative Effectors.</title>
        <authorList>
            <person name="Lopez D."/>
            <person name="Ribeiro S."/>
            <person name="Label P."/>
            <person name="Fumanal B."/>
            <person name="Venisse J.S."/>
            <person name="Kohler A."/>
            <person name="de Oliveira R.R."/>
            <person name="Labutti K."/>
            <person name="Lipzen A."/>
            <person name="Lail K."/>
            <person name="Bauer D."/>
            <person name="Ohm R.A."/>
            <person name="Barry K.W."/>
            <person name="Spatafora J."/>
            <person name="Grigoriev I.V."/>
            <person name="Martin F.M."/>
            <person name="Pujade-Renaud V."/>
        </authorList>
    </citation>
    <scope>NUCLEOTIDE SEQUENCE [LARGE SCALE GENOMIC DNA]</scope>
    <source>
        <strain evidence="4 5">Philippines</strain>
    </source>
</reference>
<protein>
    <submittedName>
        <fullName evidence="4">NAD(P)-binding protein</fullName>
    </submittedName>
</protein>
<evidence type="ECO:0000256" key="2">
    <source>
        <dbReference type="ARBA" id="ARBA00023002"/>
    </source>
</evidence>
<dbReference type="Proteomes" id="UP000240883">
    <property type="component" value="Unassembled WGS sequence"/>
</dbReference>
<organism evidence="4 5">
    <name type="scientific">Corynespora cassiicola Philippines</name>
    <dbReference type="NCBI Taxonomy" id="1448308"/>
    <lineage>
        <taxon>Eukaryota</taxon>
        <taxon>Fungi</taxon>
        <taxon>Dikarya</taxon>
        <taxon>Ascomycota</taxon>
        <taxon>Pezizomycotina</taxon>
        <taxon>Dothideomycetes</taxon>
        <taxon>Pleosporomycetidae</taxon>
        <taxon>Pleosporales</taxon>
        <taxon>Corynesporascaceae</taxon>
        <taxon>Corynespora</taxon>
    </lineage>
</organism>
<sequence length="317" mass="34647">MPPALQGFTEFNPAKDIPSLDGKVIFITGGTSGLGEESVRVLASKNPAHIYFSGRNTKAGNALIKSIQSTNPDAALTFVEMDLSSMSSVKEAVKRDFKHSRLDILMNNAGIMAQGQSLSKDGYEIQFATNHLGHAMLTRELLPILVRTAEEPGSDVRIINLSSDAHTGHEKIGISFAELDAGSTMSRWIAGPWIRYAQSKLANVLFAKELARRYPNITTVSLHPGVVKTGLTTGVSLFNKMIVYLIIYLGRVQFLEPEQGALNQLWCAAGTKKESLVNGAYYVPIGEDYDHTLDATARDAGLAKKLWEWTEGVLEKH</sequence>
<keyword evidence="5" id="KW-1185">Reference proteome</keyword>
<dbReference type="PANTHER" id="PTHR24320:SF154">
    <property type="entry name" value="OXIDOREDUCTASE, SHORT-CHAIN DEHYDROGENASE_REDUCTASE FAMILY (AFU_ORTHOLOGUE AFUA_2G04560)"/>
    <property type="match status" value="1"/>
</dbReference>
<evidence type="ECO:0000313" key="5">
    <source>
        <dbReference type="Proteomes" id="UP000240883"/>
    </source>
</evidence>
<proteinExistence type="inferred from homology"/>
<comment type="similarity">
    <text evidence="1 3">Belongs to the short-chain dehydrogenases/reductases (SDR) family.</text>
</comment>
<dbReference type="Gene3D" id="3.40.50.720">
    <property type="entry name" value="NAD(P)-binding Rossmann-like Domain"/>
    <property type="match status" value="1"/>
</dbReference>
<dbReference type="InterPro" id="IPR036291">
    <property type="entry name" value="NAD(P)-bd_dom_sf"/>
</dbReference>
<keyword evidence="2" id="KW-0560">Oxidoreductase</keyword>
<dbReference type="PRINTS" id="PR00081">
    <property type="entry name" value="GDHRDH"/>
</dbReference>
<dbReference type="PRINTS" id="PR00080">
    <property type="entry name" value="SDRFAMILY"/>
</dbReference>
<dbReference type="GO" id="GO:0016491">
    <property type="term" value="F:oxidoreductase activity"/>
    <property type="evidence" value="ECO:0007669"/>
    <property type="project" value="UniProtKB-KW"/>
</dbReference>
<dbReference type="SUPFAM" id="SSF51735">
    <property type="entry name" value="NAD(P)-binding Rossmann-fold domains"/>
    <property type="match status" value="1"/>
</dbReference>
<dbReference type="OrthoDB" id="191139at2759"/>
<gene>
    <name evidence="4" type="ORF">BS50DRAFT_554046</name>
</gene>
<dbReference type="InterPro" id="IPR002347">
    <property type="entry name" value="SDR_fam"/>
</dbReference>
<dbReference type="AlphaFoldDB" id="A0A2T2NKJ9"/>
<dbReference type="PANTHER" id="PTHR24320">
    <property type="entry name" value="RETINOL DEHYDROGENASE"/>
    <property type="match status" value="1"/>
</dbReference>
<accession>A0A2T2NKJ9</accession>
<name>A0A2T2NKJ9_CORCC</name>
<dbReference type="STRING" id="1448308.A0A2T2NKJ9"/>
<evidence type="ECO:0000256" key="3">
    <source>
        <dbReference type="RuleBase" id="RU000363"/>
    </source>
</evidence>
<dbReference type="Pfam" id="PF00106">
    <property type="entry name" value="adh_short"/>
    <property type="match status" value="1"/>
</dbReference>
<dbReference type="EMBL" id="KZ678136">
    <property type="protein sequence ID" value="PSN65952.1"/>
    <property type="molecule type" value="Genomic_DNA"/>
</dbReference>